<dbReference type="EMBL" id="JYIV01000028">
    <property type="protein sequence ID" value="KJL20673.1"/>
    <property type="molecule type" value="Genomic_DNA"/>
</dbReference>
<protein>
    <submittedName>
        <fullName evidence="1">Pyridoxamine 5'-phosphate oxidase</fullName>
    </submittedName>
</protein>
<evidence type="ECO:0000313" key="1">
    <source>
        <dbReference type="EMBL" id="KJL20673.1"/>
    </source>
</evidence>
<dbReference type="InterPro" id="IPR024747">
    <property type="entry name" value="Pyridox_Oxase-rel"/>
</dbReference>
<sequence length="145" mass="16083">MSAHTDPIETLTTEQSWARLGTQELGRLVTHVGDTIDIFPVNFVVDGDGVLFRTAPGSKLFELTVNTDVLFEVDDHTDTDAWSVIVRGHAAALETDEDVHRADAAGLRPWIPTLKRVYVRIAPTSVSGRAFRRSPEPERDGPQEY</sequence>
<dbReference type="OrthoDB" id="7062584at2"/>
<name>A0A0F0KII5_9MICO</name>
<gene>
    <name evidence="1" type="ORF">RN51_02892</name>
</gene>
<dbReference type="PATRIC" id="fig|82380.10.peg.2905"/>
<evidence type="ECO:0000313" key="2">
    <source>
        <dbReference type="Proteomes" id="UP000033725"/>
    </source>
</evidence>
<reference evidence="1 2" key="1">
    <citation type="submission" date="2015-02" db="EMBL/GenBank/DDBJ databases">
        <title>Draft genome sequences of ten Microbacterium spp. with emphasis on heavy metal contaminated environments.</title>
        <authorList>
            <person name="Corretto E."/>
        </authorList>
    </citation>
    <scope>NUCLEOTIDE SEQUENCE [LARGE SCALE GENOMIC DNA]</scope>
    <source>
        <strain evidence="1 2">BEL163</strain>
    </source>
</reference>
<comment type="caution">
    <text evidence="1">The sequence shown here is derived from an EMBL/GenBank/DDBJ whole genome shotgun (WGS) entry which is preliminary data.</text>
</comment>
<dbReference type="Gene3D" id="2.30.110.10">
    <property type="entry name" value="Electron Transport, Fmn-binding Protein, Chain A"/>
    <property type="match status" value="1"/>
</dbReference>
<dbReference type="Pfam" id="PF12900">
    <property type="entry name" value="Pyridox_ox_2"/>
    <property type="match status" value="1"/>
</dbReference>
<dbReference type="InterPro" id="IPR012349">
    <property type="entry name" value="Split_barrel_FMN-bd"/>
</dbReference>
<dbReference type="AlphaFoldDB" id="A0A0F0KII5"/>
<dbReference type="RefSeq" id="WP_045264688.1">
    <property type="nucleotide sequence ID" value="NZ_JYIV01000028.1"/>
</dbReference>
<proteinExistence type="predicted"/>
<accession>A0A0F0KII5</accession>
<dbReference type="Proteomes" id="UP000033725">
    <property type="component" value="Unassembled WGS sequence"/>
</dbReference>
<dbReference type="SUPFAM" id="SSF50475">
    <property type="entry name" value="FMN-binding split barrel"/>
    <property type="match status" value="1"/>
</dbReference>
<organism evidence="1 2">
    <name type="scientific">Microbacterium oxydans</name>
    <dbReference type="NCBI Taxonomy" id="82380"/>
    <lineage>
        <taxon>Bacteria</taxon>
        <taxon>Bacillati</taxon>
        <taxon>Actinomycetota</taxon>
        <taxon>Actinomycetes</taxon>
        <taxon>Micrococcales</taxon>
        <taxon>Microbacteriaceae</taxon>
        <taxon>Microbacterium</taxon>
    </lineage>
</organism>